<dbReference type="InterPro" id="IPR002123">
    <property type="entry name" value="Plipid/glycerol_acylTrfase"/>
</dbReference>
<dbReference type="CDD" id="cd07989">
    <property type="entry name" value="LPLAT_AGPAT-like"/>
    <property type="match status" value="1"/>
</dbReference>
<evidence type="ECO:0000313" key="6">
    <source>
        <dbReference type="Proteomes" id="UP000199205"/>
    </source>
</evidence>
<keyword evidence="3 5" id="KW-0012">Acyltransferase</keyword>
<dbReference type="PANTHER" id="PTHR10434">
    <property type="entry name" value="1-ACYL-SN-GLYCEROL-3-PHOSPHATE ACYLTRANSFERASE"/>
    <property type="match status" value="1"/>
</dbReference>
<keyword evidence="2 5" id="KW-0808">Transferase</keyword>
<sequence>MEALWKTIFGEGMGKPIEWLAKPVSVAIVLFARAVTAVRAIWPESGMHTGRCIYFANHSSHGDFILIWAVLPPRLRRRVRPVAGADYWLKSKLNSFIGRDVFNAVLIERDREARKEDPVTQMAQALDAGSSLILFPEGTRNLTEVPLQPFKSGLFHLAQARPDIDLVPVWIDNLNRVMPKGEFVPIPLICTVTFGEALHIGETEEKAGFLARAESALLALAPKRAGD</sequence>
<feature type="domain" description="Phospholipid/glycerol acyltransferase" evidence="4">
    <location>
        <begin position="52"/>
        <end position="174"/>
    </location>
</feature>
<reference evidence="6" key="1">
    <citation type="submission" date="2016-08" db="EMBL/GenBank/DDBJ databases">
        <authorList>
            <person name="Varghese N."/>
            <person name="Submissions Spin"/>
        </authorList>
    </citation>
    <scope>NUCLEOTIDE SEQUENCE [LARGE SCALE GENOMIC DNA]</scope>
    <source>
        <strain evidence="6">P1-7</strain>
    </source>
</reference>
<dbReference type="GO" id="GO:0003841">
    <property type="term" value="F:1-acylglycerol-3-phosphate O-acyltransferase activity"/>
    <property type="evidence" value="ECO:0007669"/>
    <property type="project" value="TreeGrafter"/>
</dbReference>
<dbReference type="Pfam" id="PF01553">
    <property type="entry name" value="Acyltransferase"/>
    <property type="match status" value="1"/>
</dbReference>
<gene>
    <name evidence="5" type="ORF">GA0061101_103291</name>
</gene>
<protein>
    <submittedName>
        <fullName evidence="5">1-acyl-sn-glycerol-3-phosphate acyltransferases</fullName>
    </submittedName>
</protein>
<dbReference type="Proteomes" id="UP000199205">
    <property type="component" value="Unassembled WGS sequence"/>
</dbReference>
<dbReference type="SMART" id="SM00563">
    <property type="entry name" value="PlsC"/>
    <property type="match status" value="1"/>
</dbReference>
<evidence type="ECO:0000256" key="2">
    <source>
        <dbReference type="ARBA" id="ARBA00022679"/>
    </source>
</evidence>
<comment type="pathway">
    <text evidence="1">Lipid metabolism.</text>
</comment>
<evidence type="ECO:0000259" key="4">
    <source>
        <dbReference type="SMART" id="SM00563"/>
    </source>
</evidence>
<proteinExistence type="predicted"/>
<evidence type="ECO:0000256" key="1">
    <source>
        <dbReference type="ARBA" id="ARBA00005189"/>
    </source>
</evidence>
<dbReference type="AlphaFoldDB" id="A0A1C3UT57"/>
<accession>A0A1C3UT57</accession>
<dbReference type="PANTHER" id="PTHR10434:SF11">
    <property type="entry name" value="1-ACYL-SN-GLYCEROL-3-PHOSPHATE ACYLTRANSFERASE"/>
    <property type="match status" value="1"/>
</dbReference>
<dbReference type="SUPFAM" id="SSF69593">
    <property type="entry name" value="Glycerol-3-phosphate (1)-acyltransferase"/>
    <property type="match status" value="1"/>
</dbReference>
<name>A0A1C3UT57_9HYPH</name>
<dbReference type="EMBL" id="FMAF01000003">
    <property type="protein sequence ID" value="SCB18652.1"/>
    <property type="molecule type" value="Genomic_DNA"/>
</dbReference>
<evidence type="ECO:0000313" key="5">
    <source>
        <dbReference type="EMBL" id="SCB18652.1"/>
    </source>
</evidence>
<dbReference type="GO" id="GO:0006654">
    <property type="term" value="P:phosphatidic acid biosynthetic process"/>
    <property type="evidence" value="ECO:0007669"/>
    <property type="project" value="TreeGrafter"/>
</dbReference>
<organism evidence="5 6">
    <name type="scientific">Rhizobium lusitanum</name>
    <dbReference type="NCBI Taxonomy" id="293958"/>
    <lineage>
        <taxon>Bacteria</taxon>
        <taxon>Pseudomonadati</taxon>
        <taxon>Pseudomonadota</taxon>
        <taxon>Alphaproteobacteria</taxon>
        <taxon>Hyphomicrobiales</taxon>
        <taxon>Rhizobiaceae</taxon>
        <taxon>Rhizobium/Agrobacterium group</taxon>
        <taxon>Rhizobium</taxon>
    </lineage>
</organism>
<evidence type="ECO:0000256" key="3">
    <source>
        <dbReference type="ARBA" id="ARBA00023315"/>
    </source>
</evidence>